<dbReference type="Proteomes" id="UP000030672">
    <property type="component" value="Unassembled WGS sequence"/>
</dbReference>
<accession>A0A074VQY0</accession>
<dbReference type="STRING" id="1043003.A0A074VQY0"/>
<organism evidence="1 2">
    <name type="scientific">Aureobasidium melanogenum (strain CBS 110374)</name>
    <name type="common">Aureobasidium pullulans var. melanogenum</name>
    <dbReference type="NCBI Taxonomy" id="1043003"/>
    <lineage>
        <taxon>Eukaryota</taxon>
        <taxon>Fungi</taxon>
        <taxon>Dikarya</taxon>
        <taxon>Ascomycota</taxon>
        <taxon>Pezizomycotina</taxon>
        <taxon>Dothideomycetes</taxon>
        <taxon>Dothideomycetidae</taxon>
        <taxon>Dothideales</taxon>
        <taxon>Saccotheciaceae</taxon>
        <taxon>Aureobasidium</taxon>
    </lineage>
</organism>
<dbReference type="HOGENOM" id="CLU_017164_1_0_1"/>
<gene>
    <name evidence="1" type="ORF">M437DRAFT_76270</name>
</gene>
<name>A0A074VQY0_AURM1</name>
<evidence type="ECO:0000313" key="2">
    <source>
        <dbReference type="Proteomes" id="UP000030672"/>
    </source>
</evidence>
<evidence type="ECO:0000313" key="1">
    <source>
        <dbReference type="EMBL" id="KEQ61594.1"/>
    </source>
</evidence>
<proteinExistence type="predicted"/>
<dbReference type="RefSeq" id="XP_040878617.1">
    <property type="nucleotide sequence ID" value="XM_041026593.1"/>
</dbReference>
<sequence length="625" mass="67359">MDTAARNLRGIVEDVQSPSAGLLDFPSPASDLDVYTPDVGSLSLAANVTSNPWPGADACLSSATSAIPDTAKLPSVSSPAHEFEQPGLGFDTLVGARVAPAPTSPPPVTSFKDSRDLRLPSFSQLGIAAPHSEPVRPLLVRNPHPCLGGDDSSALPRVGSVGLGGNTKLPADPCIDDDLLGHVDASHSNISPTIRPRAPLHSPMHHYVTTLTPPDDSGRITWEAITQFATGPMNSPMAASGGLASDAQASAAASDPDGSAIPSINVQVSTPMEEQSRPWLKDAITIMLENIRSASNAYQDPIKVLSHALPCPSTEGHAFPTIISSLHDETPTSPTCWINVFHALPGRFNLADLPTSPPSTPGPPIGGDDYFTSKVFDSAVHILDYADNLKSLPQSPRPVVPPSSVDVSIVERYIPPTNKNEFSDMFTTKGPSLLVDRLVELSPDNGTLIFIYPTKRGAQTFVNEYLAPILDPILRSMVVVNGFSSDMGQQLGKMVAVDELPDHDMMKRKIMSLCSSLSQSSPGMERFQRLPTNFELLHSTTEEVTLDRKVWSQDWWAKQEKPRIRETISRFFRKANRAQEDQTPVSLVHEVLDGVAQKAYPEGREDQSGIEVSVFVISRSRCAKK</sequence>
<dbReference type="EMBL" id="KL584837">
    <property type="protein sequence ID" value="KEQ61594.1"/>
    <property type="molecule type" value="Genomic_DNA"/>
</dbReference>
<keyword evidence="2" id="KW-1185">Reference proteome</keyword>
<reference evidence="1 2" key="1">
    <citation type="journal article" date="2014" name="BMC Genomics">
        <title>Genome sequencing of four Aureobasidium pullulans varieties: biotechnological potential, stress tolerance, and description of new species.</title>
        <authorList>
            <person name="Gostin Ar C."/>
            <person name="Ohm R.A."/>
            <person name="Kogej T."/>
            <person name="Sonjak S."/>
            <person name="Turk M."/>
            <person name="Zajc J."/>
            <person name="Zalar P."/>
            <person name="Grube M."/>
            <person name="Sun H."/>
            <person name="Han J."/>
            <person name="Sharma A."/>
            <person name="Chiniquy J."/>
            <person name="Ngan C.Y."/>
            <person name="Lipzen A."/>
            <person name="Barry K."/>
            <person name="Grigoriev I.V."/>
            <person name="Gunde-Cimerman N."/>
        </authorList>
    </citation>
    <scope>NUCLEOTIDE SEQUENCE [LARGE SCALE GENOMIC DNA]</scope>
    <source>
        <strain evidence="1 2">CBS 110374</strain>
    </source>
</reference>
<dbReference type="GeneID" id="63919966"/>
<protein>
    <submittedName>
        <fullName evidence="1">Uncharacterized protein</fullName>
    </submittedName>
</protein>
<dbReference type="AlphaFoldDB" id="A0A074VQY0"/>